<dbReference type="EMBL" id="JAUSUU010000002">
    <property type="protein sequence ID" value="MDQ0334547.1"/>
    <property type="molecule type" value="Genomic_DNA"/>
</dbReference>
<name>A0A9X1CA28_9FLAO</name>
<gene>
    <name evidence="2" type="ORF">J2Z56_000308</name>
    <name evidence="3" type="ORF">J2Z57_000974</name>
</gene>
<dbReference type="OrthoDB" id="9786064at2"/>
<evidence type="ECO:0000313" key="5">
    <source>
        <dbReference type="Proteomes" id="UP001231587"/>
    </source>
</evidence>
<feature type="transmembrane region" description="Helical" evidence="1">
    <location>
        <begin position="7"/>
        <end position="23"/>
    </location>
</feature>
<feature type="transmembrane region" description="Helical" evidence="1">
    <location>
        <begin position="99"/>
        <end position="120"/>
    </location>
</feature>
<keyword evidence="1" id="KW-1133">Transmembrane helix</keyword>
<reference evidence="2" key="1">
    <citation type="submission" date="2021-03" db="EMBL/GenBank/DDBJ databases">
        <title>Genomic Encyclopedia of Type Strains, Phase IV (KMG-IV): sequencing the most valuable type-strain genomes for metagenomic binning, comparative biology and taxonomic classification.</title>
        <authorList>
            <person name="Goeker M."/>
        </authorList>
    </citation>
    <scope>NUCLEOTIDE SEQUENCE</scope>
    <source>
        <strain evidence="2">DSM 15523</strain>
        <strain evidence="3 5">DSM 16476</strain>
    </source>
</reference>
<evidence type="ECO:0000313" key="4">
    <source>
        <dbReference type="Proteomes" id="UP001138672"/>
    </source>
</evidence>
<proteinExistence type="predicted"/>
<keyword evidence="5" id="KW-1185">Reference proteome</keyword>
<dbReference type="RefSeq" id="WP_057783632.1">
    <property type="nucleotide sequence ID" value="NZ_JAGGJQ010000001.1"/>
</dbReference>
<comment type="caution">
    <text evidence="2">The sequence shown here is derived from an EMBL/GenBank/DDBJ whole genome shotgun (WGS) entry which is preliminary data.</text>
</comment>
<dbReference type="AlphaFoldDB" id="A0A9X1CA28"/>
<keyword evidence="1" id="KW-0472">Membrane</keyword>
<feature type="transmembrane region" description="Helical" evidence="1">
    <location>
        <begin position="150"/>
        <end position="167"/>
    </location>
</feature>
<dbReference type="Proteomes" id="UP001138672">
    <property type="component" value="Unassembled WGS sequence"/>
</dbReference>
<evidence type="ECO:0000313" key="3">
    <source>
        <dbReference type="EMBL" id="MDQ0334547.1"/>
    </source>
</evidence>
<organism evidence="2 4">
    <name type="scientific">Formosa algae</name>
    <dbReference type="NCBI Taxonomy" id="225843"/>
    <lineage>
        <taxon>Bacteria</taxon>
        <taxon>Pseudomonadati</taxon>
        <taxon>Bacteroidota</taxon>
        <taxon>Flavobacteriia</taxon>
        <taxon>Flavobacteriales</taxon>
        <taxon>Flavobacteriaceae</taxon>
        <taxon>Formosa</taxon>
    </lineage>
</organism>
<dbReference type="EMBL" id="JAGGJQ010000001">
    <property type="protein sequence ID" value="MBP1838412.1"/>
    <property type="molecule type" value="Genomic_DNA"/>
</dbReference>
<keyword evidence="1" id="KW-0812">Transmembrane</keyword>
<dbReference type="Proteomes" id="UP001231587">
    <property type="component" value="Unassembled WGS sequence"/>
</dbReference>
<evidence type="ECO:0000313" key="2">
    <source>
        <dbReference type="EMBL" id="MBP1838412.1"/>
    </source>
</evidence>
<feature type="transmembrane region" description="Helical" evidence="1">
    <location>
        <begin position="29"/>
        <end position="55"/>
    </location>
</feature>
<feature type="transmembrane region" description="Helical" evidence="1">
    <location>
        <begin position="75"/>
        <end position="93"/>
    </location>
</feature>
<evidence type="ECO:0000256" key="1">
    <source>
        <dbReference type="SAM" id="Phobius"/>
    </source>
</evidence>
<sequence length="198" mass="22171">MQKSISYIFHPIFMPLVGVLFYFSKSPRFIPLAVIQTKLVSLSILTLILPILAVILLKTLGRVNSIELTKTRERIIPLMIFCCILLIVIKRVITPYDFIELYYFFVGILASTISCLILNILNFKSSIHLMAISGVCMFFIGLSIHFSINILGSIALIIFIMGAVATSRLSLKAHNYPEILIGCATGLIPQLILIPNWL</sequence>
<protein>
    <submittedName>
        <fullName evidence="2">Membrane-associated HD superfamily phosphohydrolase</fullName>
    </submittedName>
</protein>
<accession>A0A9X1CA28</accession>